<feature type="compositionally biased region" description="Acidic residues" evidence="1">
    <location>
        <begin position="189"/>
        <end position="199"/>
    </location>
</feature>
<dbReference type="Proteomes" id="UP000192448">
    <property type="component" value="Unassembled WGS sequence"/>
</dbReference>
<name>A0A1X0AW59_9MYCO</name>
<keyword evidence="3" id="KW-1185">Reference proteome</keyword>
<proteinExistence type="predicted"/>
<feature type="non-terminal residue" evidence="2">
    <location>
        <position position="1"/>
    </location>
</feature>
<sequence>LDTGQDRLNHYWRPEDLFHPNTEAPTNTHDEDTGADADSQPAEPDPPNEQPRHPNTGEIGDTGPASNRDEAPDQEATQIMDGHDTDDAPTGEEPPAEPDPWPEVVTSGPEELRPTNADETGDTDIDSNADEAPEHPAQPDAEATRIIGGEDTDDDAVTAEEPPAEPDPWPEVVTAGPEELRPTNAEATGDTDTDSNADEAPEHPAQPDAEATRIIGGEDTDDDAVTAEEPPAEPDPWPEVVTAGPEELRPTNTQNTGDTGTAPNGDEAPEHPAQPGAEPTQTIGGEDTDDNGVTGDEAPAAPGPQPIETAPAPEDPHTSNRQAPADAGNDPAGQALHAAPRPDSHPHTTQRPGNRDGPDDP</sequence>
<comment type="caution">
    <text evidence="2">The sequence shown here is derived from an EMBL/GenBank/DDBJ whole genome shotgun (WGS) entry which is preliminary data.</text>
</comment>
<gene>
    <name evidence="2" type="ORF">BST13_18120</name>
</gene>
<evidence type="ECO:0000313" key="3">
    <source>
        <dbReference type="Proteomes" id="UP000192448"/>
    </source>
</evidence>
<feature type="compositionally biased region" description="Acidic residues" evidence="1">
    <location>
        <begin position="218"/>
        <end position="232"/>
    </location>
</feature>
<protein>
    <submittedName>
        <fullName evidence="2">Uncharacterized protein</fullName>
    </submittedName>
</protein>
<evidence type="ECO:0000313" key="2">
    <source>
        <dbReference type="EMBL" id="ORA34263.1"/>
    </source>
</evidence>
<feature type="compositionally biased region" description="Acidic residues" evidence="1">
    <location>
        <begin position="119"/>
        <end position="131"/>
    </location>
</feature>
<organism evidence="2 3">
    <name type="scientific">Mycobacterium aquaticum</name>
    <dbReference type="NCBI Taxonomy" id="1927124"/>
    <lineage>
        <taxon>Bacteria</taxon>
        <taxon>Bacillati</taxon>
        <taxon>Actinomycetota</taxon>
        <taxon>Actinomycetes</taxon>
        <taxon>Mycobacteriales</taxon>
        <taxon>Mycobacteriaceae</taxon>
        <taxon>Mycobacterium</taxon>
    </lineage>
</organism>
<accession>A0A1X0AW59</accession>
<feature type="compositionally biased region" description="Polar residues" evidence="1">
    <location>
        <begin position="250"/>
        <end position="262"/>
    </location>
</feature>
<feature type="compositionally biased region" description="Basic and acidic residues" evidence="1">
    <location>
        <begin position="1"/>
        <end position="18"/>
    </location>
</feature>
<feature type="compositionally biased region" description="Acidic residues" evidence="1">
    <location>
        <begin position="150"/>
        <end position="164"/>
    </location>
</feature>
<feature type="region of interest" description="Disordered" evidence="1">
    <location>
        <begin position="1"/>
        <end position="361"/>
    </location>
</feature>
<reference evidence="2 3" key="1">
    <citation type="submission" date="2017-02" db="EMBL/GenBank/DDBJ databases">
        <title>The new phylogeny of genus Mycobacterium.</title>
        <authorList>
            <person name="Tortoli E."/>
            <person name="Trovato A."/>
            <person name="Cirillo D.M."/>
        </authorList>
    </citation>
    <scope>NUCLEOTIDE SEQUENCE [LARGE SCALE GENOMIC DNA]</scope>
    <source>
        <strain evidence="2 3">RW6</strain>
    </source>
</reference>
<evidence type="ECO:0000256" key="1">
    <source>
        <dbReference type="SAM" id="MobiDB-lite"/>
    </source>
</evidence>
<feature type="compositionally biased region" description="Acidic residues" evidence="1">
    <location>
        <begin position="87"/>
        <end position="96"/>
    </location>
</feature>
<dbReference type="RefSeq" id="WP_211296114.1">
    <property type="nucleotide sequence ID" value="NZ_MVHF01000017.1"/>
</dbReference>
<dbReference type="EMBL" id="MVHF01000017">
    <property type="protein sequence ID" value="ORA34263.1"/>
    <property type="molecule type" value="Genomic_DNA"/>
</dbReference>
<dbReference type="AlphaFoldDB" id="A0A1X0AW59"/>